<dbReference type="RefSeq" id="YP_007379168.1">
    <property type="nucleotide sequence ID" value="NC_020159.1"/>
</dbReference>
<dbReference type="Proteomes" id="UP000011138">
    <property type="component" value="Segment"/>
</dbReference>
<reference evidence="1 2" key="1">
    <citation type="journal article" date="2013" name="J. Virol.">
        <title>Insights into head-tailed viruses infecting extremely halophilic archaea.</title>
        <authorList>
            <person name="Pietila M.K."/>
            <person name="Laurinmaki P."/>
            <person name="Russell D.A."/>
            <person name="Ko C.C."/>
            <person name="Jacobs-Sera D."/>
            <person name="Butcher S.J."/>
            <person name="Bamford D.H."/>
            <person name="Hendrix R.W."/>
        </authorList>
    </citation>
    <scope>NUCLEOTIDE SEQUENCE [LARGE SCALE GENOMIC DNA]</scope>
</reference>
<accession>L7TNC4</accession>
<dbReference type="KEGG" id="vg:14477227"/>
<dbReference type="OrthoDB" id="29698at10239"/>
<name>L7TNC4_9CAUD</name>
<sequence length="302" mass="33806">MNDNNDNNGGEFEYVVLFEGDEYDVFLSEEEAEDVAEDLRYDYPFVDITVEPQELGESGYYEADAEDINDVTDEVEESFVYPFLERATTVDEFTAGFQSTRWSLGDHTMRNDLDFGDAITEAEDVNPELASILQQAQGMVKSASVSGFECPVCGLNHGHSDQKHDIRTAFNVTSRFADSMEFCPYCHCGVNELAMLMDFFGHINTPIFTDEADFGPVNDLSNEDIRGVVIEIRDAPKGTTVRSAIRDAFGSRDISEEMYDGFEAYYRRLKAVKDAAGHAPISSETRQEIEDLRDAAEEAING</sequence>
<dbReference type="EMBL" id="KC117376">
    <property type="protein sequence ID" value="AGC34357.1"/>
    <property type="molecule type" value="Genomic_DNA"/>
</dbReference>
<proteinExistence type="predicted"/>
<evidence type="ECO:0000313" key="1">
    <source>
        <dbReference type="EMBL" id="AGC34357.1"/>
    </source>
</evidence>
<keyword evidence="2" id="KW-1185">Reference proteome</keyword>
<evidence type="ECO:0000313" key="2">
    <source>
        <dbReference type="Proteomes" id="UP000011138"/>
    </source>
</evidence>
<organism evidence="1 2">
    <name type="scientific">Halorubrum sodomense tailed virus 2</name>
    <dbReference type="NCBI Taxonomy" id="1262527"/>
    <lineage>
        <taxon>Viruses</taxon>
        <taxon>Duplodnaviria</taxon>
        <taxon>Heunggongvirae</taxon>
        <taxon>Uroviricota</taxon>
        <taxon>Caudoviricetes</taxon>
        <taxon>Thumleimavirales</taxon>
        <taxon>Hafunaviridae</taxon>
        <taxon>Mincapvirus</taxon>
        <taxon>Mincapvirus eilatense</taxon>
        <taxon>Mincapvirus HSTV2</taxon>
    </lineage>
</organism>
<protein>
    <submittedName>
        <fullName evidence="1">Uncharacterized protein</fullName>
    </submittedName>
</protein>
<gene>
    <name evidence="1" type="primary">90</name>
    <name evidence="1" type="ORF">HSTV2_90</name>
</gene>
<dbReference type="GeneID" id="14477227"/>